<evidence type="ECO:0000313" key="2">
    <source>
        <dbReference type="Proteomes" id="UP000675664"/>
    </source>
</evidence>
<reference evidence="1" key="1">
    <citation type="submission" date="2021-04" db="EMBL/GenBank/DDBJ databases">
        <title>Sinoanaerobacter chloroacetimidivorans sp. nov., an obligate anaerobic bacterium isolated from anaerobic sludge.</title>
        <authorList>
            <person name="Bao Y."/>
        </authorList>
    </citation>
    <scope>NUCLEOTIDE SEQUENCE</scope>
    <source>
        <strain evidence="1">BAD-6</strain>
    </source>
</reference>
<evidence type="ECO:0000313" key="1">
    <source>
        <dbReference type="EMBL" id="MBR0597970.1"/>
    </source>
</evidence>
<dbReference type="Pfam" id="PF04245">
    <property type="entry name" value="NA37"/>
    <property type="match status" value="1"/>
</dbReference>
<proteinExistence type="predicted"/>
<gene>
    <name evidence="1" type="ORF">KCX82_08805</name>
</gene>
<name>A0A8J8B359_9FIRM</name>
<comment type="caution">
    <text evidence="1">The sequence shown here is derived from an EMBL/GenBank/DDBJ whole genome shotgun (WGS) entry which is preliminary data.</text>
</comment>
<protein>
    <submittedName>
        <fullName evidence="1">Nucleoid-associated protein</fullName>
    </submittedName>
</protein>
<reference evidence="1" key="2">
    <citation type="submission" date="2021-04" db="EMBL/GenBank/DDBJ databases">
        <authorList>
            <person name="Liu J."/>
        </authorList>
    </citation>
    <scope>NUCLEOTIDE SEQUENCE</scope>
    <source>
        <strain evidence="1">BAD-6</strain>
    </source>
</reference>
<accession>A0A8J8B359</accession>
<keyword evidence="2" id="KW-1185">Reference proteome</keyword>
<dbReference type="Proteomes" id="UP000675664">
    <property type="component" value="Unassembled WGS sequence"/>
</dbReference>
<dbReference type="RefSeq" id="WP_227018092.1">
    <property type="nucleotide sequence ID" value="NZ_JAGSND010000004.1"/>
</dbReference>
<dbReference type="GO" id="GO:0009295">
    <property type="term" value="C:nucleoid"/>
    <property type="evidence" value="ECO:0007669"/>
    <property type="project" value="InterPro"/>
</dbReference>
<dbReference type="EMBL" id="JAGSND010000004">
    <property type="protein sequence ID" value="MBR0597970.1"/>
    <property type="molecule type" value="Genomic_DNA"/>
</dbReference>
<dbReference type="InterPro" id="IPR007358">
    <property type="entry name" value="Nucleoid_associated_NdpA"/>
</dbReference>
<sequence>MNEISIKKGILHILDTSVGAPILSDKVMELAEPMEYLEKHITRLLGDSEIKECVFEQIDHPIKDLILNTNEDNFLSHTRQMADSLYQIMISNPDIPSADVFFCTFIKDGHRYLGIIKFNYKEAYTHRIQNADSGTEIGMLKYRTLFPSESQKVDECIMINLQDFTIQIKEKKYEIDGQRDFYLSSLFMKTQPARSYKEQVKIVEKSAEQIVKKYYSGDSLKSAEIKAAILNNTDENMEVHIDSLAKEVFSDSPDMQDQYKSELSKKGFSEDKIKINQQIYTKLERSHKIITDIGIKMDIPTELLNDTRKVEFIVNQDGTMSILIKNINEMRSR</sequence>
<organism evidence="1 2">
    <name type="scientific">Sinanaerobacter chloroacetimidivorans</name>
    <dbReference type="NCBI Taxonomy" id="2818044"/>
    <lineage>
        <taxon>Bacteria</taxon>
        <taxon>Bacillati</taxon>
        <taxon>Bacillota</taxon>
        <taxon>Clostridia</taxon>
        <taxon>Peptostreptococcales</taxon>
        <taxon>Anaerovoracaceae</taxon>
        <taxon>Sinanaerobacter</taxon>
    </lineage>
</organism>
<dbReference type="AlphaFoldDB" id="A0A8J8B359"/>